<dbReference type="Pfam" id="PF03781">
    <property type="entry name" value="FGE-sulfatase"/>
    <property type="match status" value="1"/>
</dbReference>
<accession>A0A1H8UGN7</accession>
<reference evidence="3" key="1">
    <citation type="submission" date="2016-10" db="EMBL/GenBank/DDBJ databases">
        <authorList>
            <person name="Varghese N."/>
            <person name="Submissions S."/>
        </authorList>
    </citation>
    <scope>NUCLEOTIDE SEQUENCE [LARGE SCALE GENOMIC DNA]</scope>
    <source>
        <strain evidence="3">Nm76</strain>
    </source>
</reference>
<dbReference type="InterPro" id="IPR042095">
    <property type="entry name" value="SUMF_sf"/>
</dbReference>
<keyword evidence="3" id="KW-1185">Reference proteome</keyword>
<evidence type="ECO:0000313" key="3">
    <source>
        <dbReference type="Proteomes" id="UP000198814"/>
    </source>
</evidence>
<dbReference type="InterPro" id="IPR016187">
    <property type="entry name" value="CTDL_fold"/>
</dbReference>
<dbReference type="PANTHER" id="PTHR23150:SF19">
    <property type="entry name" value="FORMYLGLYCINE-GENERATING ENZYME"/>
    <property type="match status" value="1"/>
</dbReference>
<feature type="domain" description="Sulfatase-modifying factor enzyme-like" evidence="1">
    <location>
        <begin position="39"/>
        <end position="256"/>
    </location>
</feature>
<proteinExistence type="predicted"/>
<dbReference type="InterPro" id="IPR005532">
    <property type="entry name" value="SUMF_dom"/>
</dbReference>
<name>A0A1H8UGN7_9PROT</name>
<gene>
    <name evidence="2" type="ORF">SAMN05216333_13511</name>
</gene>
<dbReference type="GO" id="GO:0120147">
    <property type="term" value="F:formylglycine-generating oxidase activity"/>
    <property type="evidence" value="ECO:0007669"/>
    <property type="project" value="TreeGrafter"/>
</dbReference>
<organism evidence="2 3">
    <name type="scientific">Nitrosomonas oligotropha</name>
    <dbReference type="NCBI Taxonomy" id="42354"/>
    <lineage>
        <taxon>Bacteria</taxon>
        <taxon>Pseudomonadati</taxon>
        <taxon>Pseudomonadota</taxon>
        <taxon>Betaproteobacteria</taxon>
        <taxon>Nitrosomonadales</taxon>
        <taxon>Nitrosomonadaceae</taxon>
        <taxon>Nitrosomonas</taxon>
    </lineage>
</organism>
<dbReference type="PANTHER" id="PTHR23150">
    <property type="entry name" value="SULFATASE MODIFYING FACTOR 1, 2"/>
    <property type="match status" value="1"/>
</dbReference>
<dbReference type="STRING" id="42354.SAMN05216333_13511"/>
<protein>
    <submittedName>
        <fullName evidence="2">Formylglycine-generating enzyme, required for sulfatase activity, contains SUMF1/FGE domain</fullName>
    </submittedName>
</protein>
<dbReference type="AlphaFoldDB" id="A0A1H8UGN7"/>
<dbReference type="EMBL" id="FODO01000035">
    <property type="protein sequence ID" value="SEP02390.1"/>
    <property type="molecule type" value="Genomic_DNA"/>
</dbReference>
<dbReference type="SUPFAM" id="SSF56436">
    <property type="entry name" value="C-type lectin-like"/>
    <property type="match status" value="1"/>
</dbReference>
<sequence length="263" mass="29538">MTIHLILAGRKSACASISWVIHAAALGLNANGLPDIVWINIPAGEVTLETEPREYLTVTVSPFCLARYPVTWAQYRAFLDAEDGYCNPAWWEDSPREEEPGSRLWSFANYPVIKISWYDALAYCRWLSVKLQLPIRLPAEWEWQWAAVGGTQQDYPWPGEWNGQRANSTEAGIGRTVATGLYPLGRGPFRVDDMAGNVCEWCLNEHAVPKKRQLSGSNSHRLVCGGSWFLDPFDARSSARYRALPGSRDYGLGFRVLCESPIE</sequence>
<dbReference type="OrthoDB" id="9768004at2"/>
<dbReference type="Gene3D" id="3.90.1580.10">
    <property type="entry name" value="paralog of FGE (formylglycine-generating enzyme)"/>
    <property type="match status" value="1"/>
</dbReference>
<dbReference type="RefSeq" id="WP_090322194.1">
    <property type="nucleotide sequence ID" value="NZ_FNOE01000038.1"/>
</dbReference>
<evidence type="ECO:0000313" key="2">
    <source>
        <dbReference type="EMBL" id="SEP02390.1"/>
    </source>
</evidence>
<dbReference type="Proteomes" id="UP000198814">
    <property type="component" value="Unassembled WGS sequence"/>
</dbReference>
<dbReference type="InterPro" id="IPR051043">
    <property type="entry name" value="Sulfatase_Mod_Factor_Kinase"/>
</dbReference>
<evidence type="ECO:0000259" key="1">
    <source>
        <dbReference type="Pfam" id="PF03781"/>
    </source>
</evidence>